<dbReference type="Proteomes" id="UP000031843">
    <property type="component" value="Chromosome secondary"/>
</dbReference>
<dbReference type="GO" id="GO:0007165">
    <property type="term" value="P:signal transduction"/>
    <property type="evidence" value="ECO:0007669"/>
    <property type="project" value="InterPro"/>
</dbReference>
<keyword evidence="1" id="KW-0472">Membrane</keyword>
<evidence type="ECO:0000256" key="1">
    <source>
        <dbReference type="SAM" id="Phobius"/>
    </source>
</evidence>
<feature type="domain" description="GGDEF" evidence="4">
    <location>
        <begin position="512"/>
        <end position="645"/>
    </location>
</feature>
<dbReference type="Gene3D" id="3.30.450.20">
    <property type="entry name" value="PAS domain"/>
    <property type="match status" value="2"/>
</dbReference>
<dbReference type="SMART" id="SM00267">
    <property type="entry name" value="GGDEF"/>
    <property type="match status" value="1"/>
</dbReference>
<dbReference type="InterPro" id="IPR043128">
    <property type="entry name" value="Rev_trsase/Diguanyl_cyclase"/>
</dbReference>
<feature type="domain" description="HAMP" evidence="3">
    <location>
        <begin position="299"/>
        <end position="352"/>
    </location>
</feature>
<dbReference type="InterPro" id="IPR035965">
    <property type="entry name" value="PAS-like_dom_sf"/>
</dbReference>
<accession>A0A0C4YGN7</accession>
<dbReference type="InterPro" id="IPR052155">
    <property type="entry name" value="Biofilm_reg_signaling"/>
</dbReference>
<dbReference type="GO" id="GO:0003824">
    <property type="term" value="F:catalytic activity"/>
    <property type="evidence" value="ECO:0007669"/>
    <property type="project" value="UniProtKB-ARBA"/>
</dbReference>
<dbReference type="Pfam" id="PF00672">
    <property type="entry name" value="HAMP"/>
    <property type="match status" value="1"/>
</dbReference>
<dbReference type="NCBIfam" id="TIGR00229">
    <property type="entry name" value="sensory_box"/>
    <property type="match status" value="1"/>
</dbReference>
<dbReference type="CDD" id="cd12914">
    <property type="entry name" value="PDC1_DGC_like"/>
    <property type="match status" value="1"/>
</dbReference>
<dbReference type="Gene3D" id="3.30.70.270">
    <property type="match status" value="1"/>
</dbReference>
<dbReference type="InterPro" id="IPR000014">
    <property type="entry name" value="PAS"/>
</dbReference>
<dbReference type="FunFam" id="3.30.70.270:FF:000001">
    <property type="entry name" value="Diguanylate cyclase domain protein"/>
    <property type="match status" value="1"/>
</dbReference>
<dbReference type="AlphaFoldDB" id="A0A0C4YGN7"/>
<dbReference type="OrthoDB" id="8929028at2"/>
<dbReference type="KEGG" id="cbw:RR42_s3451"/>
<dbReference type="GO" id="GO:0016020">
    <property type="term" value="C:membrane"/>
    <property type="evidence" value="ECO:0007669"/>
    <property type="project" value="InterPro"/>
</dbReference>
<dbReference type="CDD" id="cd01949">
    <property type="entry name" value="GGDEF"/>
    <property type="match status" value="1"/>
</dbReference>
<dbReference type="InterPro" id="IPR000160">
    <property type="entry name" value="GGDEF_dom"/>
</dbReference>
<dbReference type="PROSITE" id="PS50885">
    <property type="entry name" value="HAMP"/>
    <property type="match status" value="1"/>
</dbReference>
<dbReference type="InterPro" id="IPR029787">
    <property type="entry name" value="Nucleotide_cyclase"/>
</dbReference>
<reference evidence="5 6" key="1">
    <citation type="journal article" date="2015" name="Genome Announc.">
        <title>Complete Genome Sequence of Cupriavidus basilensis 4G11, Isolated from the Oak Ridge Field Research Center Site.</title>
        <authorList>
            <person name="Ray J."/>
            <person name="Waters R.J."/>
            <person name="Skerker J.M."/>
            <person name="Kuehl J.V."/>
            <person name="Price M.N."/>
            <person name="Huang J."/>
            <person name="Chakraborty R."/>
            <person name="Arkin A.P."/>
            <person name="Deutschbauer A."/>
        </authorList>
    </citation>
    <scope>NUCLEOTIDE SEQUENCE [LARGE SCALE GENOMIC DNA]</scope>
    <source>
        <strain evidence="5">4G11</strain>
    </source>
</reference>
<evidence type="ECO:0000259" key="3">
    <source>
        <dbReference type="PROSITE" id="PS50885"/>
    </source>
</evidence>
<dbReference type="SUPFAM" id="SSF55073">
    <property type="entry name" value="Nucleotide cyclase"/>
    <property type="match status" value="1"/>
</dbReference>
<dbReference type="PROSITE" id="PS50887">
    <property type="entry name" value="GGDEF"/>
    <property type="match status" value="1"/>
</dbReference>
<dbReference type="PANTHER" id="PTHR44757">
    <property type="entry name" value="DIGUANYLATE CYCLASE DGCP"/>
    <property type="match status" value="1"/>
</dbReference>
<dbReference type="Pfam" id="PF00990">
    <property type="entry name" value="GGDEF"/>
    <property type="match status" value="1"/>
</dbReference>
<name>A0A0C4YGN7_9BURK</name>
<keyword evidence="1" id="KW-0812">Transmembrane</keyword>
<feature type="transmembrane region" description="Helical" evidence="1">
    <location>
        <begin position="279"/>
        <end position="298"/>
    </location>
</feature>
<evidence type="ECO:0000259" key="4">
    <source>
        <dbReference type="PROSITE" id="PS50887"/>
    </source>
</evidence>
<dbReference type="STRING" id="68895.RR42_s3451"/>
<proteinExistence type="predicted"/>
<evidence type="ECO:0000259" key="2">
    <source>
        <dbReference type="PROSITE" id="PS50112"/>
    </source>
</evidence>
<dbReference type="SUPFAM" id="SSF55785">
    <property type="entry name" value="PYP-like sensor domain (PAS domain)"/>
    <property type="match status" value="1"/>
</dbReference>
<dbReference type="CDD" id="cd06225">
    <property type="entry name" value="HAMP"/>
    <property type="match status" value="1"/>
</dbReference>
<dbReference type="SMART" id="SM00304">
    <property type="entry name" value="HAMP"/>
    <property type="match status" value="1"/>
</dbReference>
<keyword evidence="1" id="KW-1133">Transmembrane helix</keyword>
<protein>
    <recommendedName>
        <fullName evidence="7">Diguanylate cyclase</fullName>
    </recommendedName>
</protein>
<dbReference type="PANTHER" id="PTHR44757:SF2">
    <property type="entry name" value="BIOFILM ARCHITECTURE MAINTENANCE PROTEIN MBAA"/>
    <property type="match status" value="1"/>
</dbReference>
<dbReference type="SMART" id="SM00091">
    <property type="entry name" value="PAS"/>
    <property type="match status" value="1"/>
</dbReference>
<evidence type="ECO:0008006" key="7">
    <source>
        <dbReference type="Google" id="ProtNLM"/>
    </source>
</evidence>
<dbReference type="EMBL" id="CP010537">
    <property type="protein sequence ID" value="AJG25027.1"/>
    <property type="molecule type" value="Genomic_DNA"/>
</dbReference>
<evidence type="ECO:0000313" key="5">
    <source>
        <dbReference type="EMBL" id="AJG25027.1"/>
    </source>
</evidence>
<dbReference type="PROSITE" id="PS50112">
    <property type="entry name" value="PAS"/>
    <property type="match status" value="1"/>
</dbReference>
<keyword evidence="6" id="KW-1185">Reference proteome</keyword>
<dbReference type="Gene3D" id="6.10.340.10">
    <property type="match status" value="1"/>
</dbReference>
<dbReference type="InterPro" id="IPR013656">
    <property type="entry name" value="PAS_4"/>
</dbReference>
<evidence type="ECO:0000313" key="6">
    <source>
        <dbReference type="Proteomes" id="UP000031843"/>
    </source>
</evidence>
<feature type="domain" description="PAS" evidence="2">
    <location>
        <begin position="357"/>
        <end position="427"/>
    </location>
</feature>
<sequence length="650" mass="71737">MPQVSLSLKARLALITTALAAVLGTGIVLASLYYAHDDLRAALQDQQDSIVKLASDQLDTAMEDRVTLLSHVAPQLAGELSRPGAELRLLLERRIPVPGAFNAFMLADAQGRVLARDGVQVSIADRDYFREAARTLEPVITPPIRARINGATGVLVAVPIVSKQGEFLGVLGGWLDLSSANFLVEITHNRLGTTGFYCLVSGGRMPVYVRHPDPAKATQPARALGDTCGVDDHSGRVEFLSPARPLISRYLMESTGWELVAVLPAQEAFAPLHAMQVRFLALALLSLAVVALLIWLTVRHLLTPLTRLHQVVSDSARDLAAYEKLPAQQRDEIGDLARAFGQLMRDVRERREQLDLSERQLRAVTDTLPALLAFIGPDERYVFNNLAYERTFGITVQALRGMTVREVIGDTRYARARPFLQKALAGSAVTFETEENDPDYRCMETSLRPEWSADGSHVVGVHVHVQDVTQRKLETLRLSRISRLDHLTQLLNRNAFEALLQAAMARSREDGRLMALLYLDMDRFKAVNDFHGHITGDLLLQAFGRRLQRCVRERDTVARLGGDEFAVVLEDIGGAANAQRIAQAIVHSVSRRFFIDGVFADVDVSIGVALYKGAPMPDQELMRQADALLYRAKAAGRGRFEMGPPELLDS</sequence>
<feature type="transmembrane region" description="Helical" evidence="1">
    <location>
        <begin position="12"/>
        <end position="35"/>
    </location>
</feature>
<dbReference type="Pfam" id="PF08448">
    <property type="entry name" value="PAS_4"/>
    <property type="match status" value="1"/>
</dbReference>
<dbReference type="InterPro" id="IPR003660">
    <property type="entry name" value="HAMP_dom"/>
</dbReference>
<dbReference type="RefSeq" id="WP_043357446.1">
    <property type="nucleotide sequence ID" value="NZ_CP010537.1"/>
</dbReference>
<gene>
    <name evidence="5" type="ORF">RR42_s3451</name>
</gene>
<organism evidence="5 6">
    <name type="scientific">Cupriavidus basilensis</name>
    <dbReference type="NCBI Taxonomy" id="68895"/>
    <lineage>
        <taxon>Bacteria</taxon>
        <taxon>Pseudomonadati</taxon>
        <taxon>Pseudomonadota</taxon>
        <taxon>Betaproteobacteria</taxon>
        <taxon>Burkholderiales</taxon>
        <taxon>Burkholderiaceae</taxon>
        <taxon>Cupriavidus</taxon>
    </lineage>
</organism>
<dbReference type="NCBIfam" id="TIGR00254">
    <property type="entry name" value="GGDEF"/>
    <property type="match status" value="1"/>
</dbReference>